<dbReference type="GO" id="GO:0015297">
    <property type="term" value="F:antiporter activity"/>
    <property type="evidence" value="ECO:0007669"/>
    <property type="project" value="InterPro"/>
</dbReference>
<dbReference type="AlphaFoldDB" id="A0AAV1E935"/>
<feature type="transmembrane region" description="Helical" evidence="6">
    <location>
        <begin position="435"/>
        <end position="457"/>
    </location>
</feature>
<name>A0AAV1E935_OLDCO</name>
<evidence type="ECO:0000313" key="7">
    <source>
        <dbReference type="EMBL" id="CAI9116209.1"/>
    </source>
</evidence>
<feature type="transmembrane region" description="Helical" evidence="6">
    <location>
        <begin position="332"/>
        <end position="356"/>
    </location>
</feature>
<keyword evidence="4 6" id="KW-1133">Transmembrane helix</keyword>
<dbReference type="GO" id="GO:0016020">
    <property type="term" value="C:membrane"/>
    <property type="evidence" value="ECO:0007669"/>
    <property type="project" value="UniProtKB-SubCell"/>
</dbReference>
<keyword evidence="8" id="KW-1185">Reference proteome</keyword>
<dbReference type="EMBL" id="OX459125">
    <property type="protein sequence ID" value="CAI9116209.1"/>
    <property type="molecule type" value="Genomic_DNA"/>
</dbReference>
<dbReference type="InterPro" id="IPR045069">
    <property type="entry name" value="MATE_euk"/>
</dbReference>
<dbReference type="GO" id="GO:0042910">
    <property type="term" value="F:xenobiotic transmembrane transporter activity"/>
    <property type="evidence" value="ECO:0007669"/>
    <property type="project" value="InterPro"/>
</dbReference>
<feature type="transmembrane region" description="Helical" evidence="6">
    <location>
        <begin position="154"/>
        <end position="176"/>
    </location>
</feature>
<keyword evidence="3 6" id="KW-0812">Transmembrane</keyword>
<dbReference type="Pfam" id="PF01554">
    <property type="entry name" value="MatE"/>
    <property type="match status" value="2"/>
</dbReference>
<comment type="similarity">
    <text evidence="2 6">Belongs to the multi antimicrobial extrusion (MATE) (TC 2.A.66.1) family.</text>
</comment>
<evidence type="ECO:0000256" key="1">
    <source>
        <dbReference type="ARBA" id="ARBA00004141"/>
    </source>
</evidence>
<sequence length="473" mass="51530">MDESVEQTLLLEDYKSNDIEEKDLKARVLVETKKLWQVAGPAIITRLTNYSLSLITQAVAGHLGDVELASMSIAYSVIVIFNFALLLGMATALETLCGQAYGAKRYNMLGIYLQRSCIVLGLASIVLLPIYIYATPILKLLGQPEDVAELTGLISLWFIPMHLAFPFISAVQRFLLSQLKINVVAINSTLTLVVHVFISWLLVFKLELGVFGAAAALVISTWISFFGLFLYVVCGGCPLTWNGLSMEAFSGLWEFLKLSAASGIMICLEFWYYRILIVMTGNLKNATIAVDALAVCMNINGWESMIPLGFLAATGVRVANELGAGNARGAKFAAKVSLVQSTMIGIVFCVLVLIFHDKLALVFSTSPVIIKAVDRLSYLLALTILLNSIQPVLSGVAIGSGWQSLVAYVNLGCYYIIGVPLGLVMGWVFNFGVEGIWCSMIFGGTAIQTGILAIITIKRDWEKEARQAIARHS</sequence>
<comment type="caution">
    <text evidence="6">Lacks conserved residue(s) required for the propagation of feature annotation.</text>
</comment>
<evidence type="ECO:0000313" key="8">
    <source>
        <dbReference type="Proteomes" id="UP001161247"/>
    </source>
</evidence>
<evidence type="ECO:0000256" key="6">
    <source>
        <dbReference type="RuleBase" id="RU004914"/>
    </source>
</evidence>
<feature type="transmembrane region" description="Helical" evidence="6">
    <location>
        <begin position="183"/>
        <end position="204"/>
    </location>
</feature>
<dbReference type="InterPro" id="IPR002528">
    <property type="entry name" value="MATE_fam"/>
</dbReference>
<dbReference type="GO" id="GO:1990961">
    <property type="term" value="P:xenobiotic detoxification by transmembrane export across the plasma membrane"/>
    <property type="evidence" value="ECO:0007669"/>
    <property type="project" value="InterPro"/>
</dbReference>
<feature type="transmembrane region" description="Helical" evidence="6">
    <location>
        <begin position="117"/>
        <end position="134"/>
    </location>
</feature>
<evidence type="ECO:0000256" key="3">
    <source>
        <dbReference type="ARBA" id="ARBA00022692"/>
    </source>
</evidence>
<dbReference type="PANTHER" id="PTHR11206">
    <property type="entry name" value="MULTIDRUG RESISTANCE PROTEIN"/>
    <property type="match status" value="1"/>
</dbReference>
<keyword evidence="5 6" id="KW-0472">Membrane</keyword>
<evidence type="ECO:0000256" key="2">
    <source>
        <dbReference type="ARBA" id="ARBA00010199"/>
    </source>
</evidence>
<feature type="transmembrane region" description="Helical" evidence="6">
    <location>
        <begin position="210"/>
        <end position="234"/>
    </location>
</feature>
<evidence type="ECO:0000256" key="4">
    <source>
        <dbReference type="ARBA" id="ARBA00022989"/>
    </source>
</evidence>
<protein>
    <recommendedName>
        <fullName evidence="6">Protein DETOXIFICATION</fullName>
    </recommendedName>
    <alternativeName>
        <fullName evidence="6">Multidrug and toxic compound extrusion protein</fullName>
    </alternativeName>
</protein>
<organism evidence="7 8">
    <name type="scientific">Oldenlandia corymbosa var. corymbosa</name>
    <dbReference type="NCBI Taxonomy" id="529605"/>
    <lineage>
        <taxon>Eukaryota</taxon>
        <taxon>Viridiplantae</taxon>
        <taxon>Streptophyta</taxon>
        <taxon>Embryophyta</taxon>
        <taxon>Tracheophyta</taxon>
        <taxon>Spermatophyta</taxon>
        <taxon>Magnoliopsida</taxon>
        <taxon>eudicotyledons</taxon>
        <taxon>Gunneridae</taxon>
        <taxon>Pentapetalae</taxon>
        <taxon>asterids</taxon>
        <taxon>lamiids</taxon>
        <taxon>Gentianales</taxon>
        <taxon>Rubiaceae</taxon>
        <taxon>Rubioideae</taxon>
        <taxon>Spermacoceae</taxon>
        <taxon>Hedyotis-Oldenlandia complex</taxon>
        <taxon>Oldenlandia</taxon>
    </lineage>
</organism>
<comment type="subcellular location">
    <subcellularLocation>
        <location evidence="1">Membrane</location>
        <topology evidence="1">Multi-pass membrane protein</topology>
    </subcellularLocation>
</comment>
<accession>A0AAV1E935</accession>
<feature type="transmembrane region" description="Helical" evidence="6">
    <location>
        <begin position="376"/>
        <end position="398"/>
    </location>
</feature>
<proteinExistence type="inferred from homology"/>
<reference evidence="7" key="1">
    <citation type="submission" date="2023-03" db="EMBL/GenBank/DDBJ databases">
        <authorList>
            <person name="Julca I."/>
        </authorList>
    </citation>
    <scope>NUCLEOTIDE SEQUENCE</scope>
</reference>
<dbReference type="NCBIfam" id="TIGR00797">
    <property type="entry name" value="matE"/>
    <property type="match status" value="1"/>
</dbReference>
<gene>
    <name evidence="7" type="ORF">OLC1_LOCUS22568</name>
</gene>
<dbReference type="CDD" id="cd13132">
    <property type="entry name" value="MATE_eukaryotic"/>
    <property type="match status" value="1"/>
</dbReference>
<feature type="transmembrane region" description="Helical" evidence="6">
    <location>
        <begin position="405"/>
        <end position="429"/>
    </location>
</feature>
<dbReference type="Proteomes" id="UP001161247">
    <property type="component" value="Chromosome 8"/>
</dbReference>
<feature type="transmembrane region" description="Helical" evidence="6">
    <location>
        <begin position="73"/>
        <end position="96"/>
    </location>
</feature>
<evidence type="ECO:0000256" key="5">
    <source>
        <dbReference type="ARBA" id="ARBA00023136"/>
    </source>
</evidence>